<dbReference type="EMBL" id="NOJY02000002">
    <property type="protein sequence ID" value="RDY29461.1"/>
    <property type="molecule type" value="Genomic_DNA"/>
</dbReference>
<keyword evidence="3" id="KW-1185">Reference proteome</keyword>
<dbReference type="AlphaFoldDB" id="A0A371J9M4"/>
<proteinExistence type="predicted"/>
<organism evidence="2 3">
    <name type="scientific">Romboutsia weinsteinii</name>
    <dbReference type="NCBI Taxonomy" id="2020949"/>
    <lineage>
        <taxon>Bacteria</taxon>
        <taxon>Bacillati</taxon>
        <taxon>Bacillota</taxon>
        <taxon>Clostridia</taxon>
        <taxon>Peptostreptococcales</taxon>
        <taxon>Peptostreptococcaceae</taxon>
        <taxon>Romboutsia</taxon>
    </lineage>
</organism>
<sequence>MEYKILKGSVVGYKNILKNKGSQDYVEYKKINNGVICTVADGHSTDYFEYSDEGAKFACEVAIEVLESYVDEDGLELALKESEVQQLICNRWNKRVEDHYKSIYPIVFKTEYIKYSTTLTAVVITEKFRAYLKIGDGSIVLKENNNYKKIIDNNASQKIIDSIGREGSYKNIYYKFDEINNDENNLQWVILFSDGYDNSFMTKTDLYESIENTIYKYDKSIFSRMMLIKGYKNYLSLLSENISKDDISIIFIGIN</sequence>
<comment type="caution">
    <text evidence="2">The sequence shown here is derived from an EMBL/GenBank/DDBJ whole genome shotgun (WGS) entry which is preliminary data.</text>
</comment>
<dbReference type="OrthoDB" id="1748331at2"/>
<gene>
    <name evidence="2" type="ORF">CHL78_001805</name>
</gene>
<evidence type="ECO:0000313" key="2">
    <source>
        <dbReference type="EMBL" id="RDY29461.1"/>
    </source>
</evidence>
<dbReference type="RefSeq" id="WP_094369205.1">
    <property type="nucleotide sequence ID" value="NZ_NOJY02000002.1"/>
</dbReference>
<dbReference type="SUPFAM" id="SSF81606">
    <property type="entry name" value="PP2C-like"/>
    <property type="match status" value="1"/>
</dbReference>
<evidence type="ECO:0000259" key="1">
    <source>
        <dbReference type="Pfam" id="PF13672"/>
    </source>
</evidence>
<dbReference type="Pfam" id="PF13672">
    <property type="entry name" value="PP2C_2"/>
    <property type="match status" value="1"/>
</dbReference>
<reference evidence="2 3" key="1">
    <citation type="journal article" date="2017" name="Genome Announc.">
        <title>Draft Genome Sequence of Romboutsia weinsteinii sp. nov. Strain CCRI-19649(T) Isolated from Surface Water.</title>
        <authorList>
            <person name="Maheux A.F."/>
            <person name="Boudreau D.K."/>
            <person name="Berube E."/>
            <person name="Boissinot M."/>
            <person name="Cantin P."/>
            <person name="Raymond F."/>
            <person name="Corbeil J."/>
            <person name="Omar R.F."/>
            <person name="Bergeron M.G."/>
        </authorList>
    </citation>
    <scope>NUCLEOTIDE SEQUENCE [LARGE SCALE GENOMIC DNA]</scope>
    <source>
        <strain evidence="2 3">CCRI-19649</strain>
    </source>
</reference>
<dbReference type="Gene3D" id="3.60.40.10">
    <property type="entry name" value="PPM-type phosphatase domain"/>
    <property type="match status" value="1"/>
</dbReference>
<feature type="domain" description="PPM-type phosphatase" evidence="1">
    <location>
        <begin position="11"/>
        <end position="214"/>
    </location>
</feature>
<name>A0A371J9M4_9FIRM</name>
<evidence type="ECO:0000313" key="3">
    <source>
        <dbReference type="Proteomes" id="UP000215694"/>
    </source>
</evidence>
<dbReference type="InterPro" id="IPR036457">
    <property type="entry name" value="PPM-type-like_dom_sf"/>
</dbReference>
<dbReference type="Proteomes" id="UP000215694">
    <property type="component" value="Unassembled WGS sequence"/>
</dbReference>
<protein>
    <recommendedName>
        <fullName evidence="1">PPM-type phosphatase domain-containing protein</fullName>
    </recommendedName>
</protein>
<dbReference type="InterPro" id="IPR001932">
    <property type="entry name" value="PPM-type_phosphatase-like_dom"/>
</dbReference>
<accession>A0A371J9M4</accession>